<keyword evidence="3" id="KW-1185">Reference proteome</keyword>
<reference evidence="2 3" key="1">
    <citation type="journal article" date="2019" name="Nat. Ecol. Evol.">
        <title>Megaphylogeny resolves global patterns of mushroom evolution.</title>
        <authorList>
            <person name="Varga T."/>
            <person name="Krizsan K."/>
            <person name="Foldi C."/>
            <person name="Dima B."/>
            <person name="Sanchez-Garcia M."/>
            <person name="Sanchez-Ramirez S."/>
            <person name="Szollosi G.J."/>
            <person name="Szarkandi J.G."/>
            <person name="Papp V."/>
            <person name="Albert L."/>
            <person name="Andreopoulos W."/>
            <person name="Angelini C."/>
            <person name="Antonin V."/>
            <person name="Barry K.W."/>
            <person name="Bougher N.L."/>
            <person name="Buchanan P."/>
            <person name="Buyck B."/>
            <person name="Bense V."/>
            <person name="Catcheside P."/>
            <person name="Chovatia M."/>
            <person name="Cooper J."/>
            <person name="Damon W."/>
            <person name="Desjardin D."/>
            <person name="Finy P."/>
            <person name="Geml J."/>
            <person name="Haridas S."/>
            <person name="Hughes K."/>
            <person name="Justo A."/>
            <person name="Karasinski D."/>
            <person name="Kautmanova I."/>
            <person name="Kiss B."/>
            <person name="Kocsube S."/>
            <person name="Kotiranta H."/>
            <person name="LaButti K.M."/>
            <person name="Lechner B.E."/>
            <person name="Liimatainen K."/>
            <person name="Lipzen A."/>
            <person name="Lukacs Z."/>
            <person name="Mihaltcheva S."/>
            <person name="Morgado L.N."/>
            <person name="Niskanen T."/>
            <person name="Noordeloos M.E."/>
            <person name="Ohm R.A."/>
            <person name="Ortiz-Santana B."/>
            <person name="Ovrebo C."/>
            <person name="Racz N."/>
            <person name="Riley R."/>
            <person name="Savchenko A."/>
            <person name="Shiryaev A."/>
            <person name="Soop K."/>
            <person name="Spirin V."/>
            <person name="Szebenyi C."/>
            <person name="Tomsovsky M."/>
            <person name="Tulloss R.E."/>
            <person name="Uehling J."/>
            <person name="Grigoriev I.V."/>
            <person name="Vagvolgyi C."/>
            <person name="Papp T."/>
            <person name="Martin F.M."/>
            <person name="Miettinen O."/>
            <person name="Hibbett D.S."/>
            <person name="Nagy L.G."/>
        </authorList>
    </citation>
    <scope>NUCLEOTIDE SEQUENCE [LARGE SCALE GENOMIC DNA]</scope>
    <source>
        <strain evidence="2 3">CBS 962.96</strain>
    </source>
</reference>
<proteinExistence type="predicted"/>
<dbReference type="Proteomes" id="UP000297245">
    <property type="component" value="Unassembled WGS sequence"/>
</dbReference>
<feature type="compositionally biased region" description="Polar residues" evidence="1">
    <location>
        <begin position="137"/>
        <end position="147"/>
    </location>
</feature>
<evidence type="ECO:0000313" key="2">
    <source>
        <dbReference type="EMBL" id="THU75275.1"/>
    </source>
</evidence>
<evidence type="ECO:0000313" key="3">
    <source>
        <dbReference type="Proteomes" id="UP000297245"/>
    </source>
</evidence>
<gene>
    <name evidence="2" type="ORF">K435DRAFT_915448</name>
</gene>
<dbReference type="EMBL" id="ML182501">
    <property type="protein sequence ID" value="THU75275.1"/>
    <property type="molecule type" value="Genomic_DNA"/>
</dbReference>
<name>A0A4V4HAF2_DENBC</name>
<accession>A0A4V4HAF2</accession>
<feature type="region of interest" description="Disordered" evidence="1">
    <location>
        <begin position="1"/>
        <end position="37"/>
    </location>
</feature>
<evidence type="ECO:0000256" key="1">
    <source>
        <dbReference type="SAM" id="MobiDB-lite"/>
    </source>
</evidence>
<organism evidence="2 3">
    <name type="scientific">Dendrothele bispora (strain CBS 962.96)</name>
    <dbReference type="NCBI Taxonomy" id="1314807"/>
    <lineage>
        <taxon>Eukaryota</taxon>
        <taxon>Fungi</taxon>
        <taxon>Dikarya</taxon>
        <taxon>Basidiomycota</taxon>
        <taxon>Agaricomycotina</taxon>
        <taxon>Agaricomycetes</taxon>
        <taxon>Agaricomycetidae</taxon>
        <taxon>Agaricales</taxon>
        <taxon>Agaricales incertae sedis</taxon>
        <taxon>Dendrothele</taxon>
    </lineage>
</organism>
<dbReference type="AlphaFoldDB" id="A0A4V4HAF2"/>
<feature type="compositionally biased region" description="Basic and acidic residues" evidence="1">
    <location>
        <begin position="16"/>
        <end position="37"/>
    </location>
</feature>
<protein>
    <submittedName>
        <fullName evidence="2">Uncharacterized protein</fullName>
    </submittedName>
</protein>
<sequence>MVSEDFDLSSPSPESEETRPRPVYEDPDGWLREAGLEDERIQRDGDVWGPLGCMVIPAHEVEDSEAGDEQDKTVIDGTKAKTGNGVFQEMHLLFVRLELERDGDVWGLLGCIVIPAHEVEDEAGDEQDKTVIDGTKAETSNGVFQGL</sequence>
<feature type="region of interest" description="Disordered" evidence="1">
    <location>
        <begin position="122"/>
        <end position="147"/>
    </location>
</feature>